<evidence type="ECO:0000313" key="4">
    <source>
        <dbReference type="EnsemblFungi" id="PTTG_10813-t43_1-p1"/>
    </source>
</evidence>
<organism evidence="3">
    <name type="scientific">Puccinia triticina (isolate 1-1 / race 1 (BBBD))</name>
    <name type="common">Brown leaf rust fungus</name>
    <dbReference type="NCBI Taxonomy" id="630390"/>
    <lineage>
        <taxon>Eukaryota</taxon>
        <taxon>Fungi</taxon>
        <taxon>Dikarya</taxon>
        <taxon>Basidiomycota</taxon>
        <taxon>Pucciniomycotina</taxon>
        <taxon>Pucciniomycetes</taxon>
        <taxon>Pucciniales</taxon>
        <taxon>Pucciniaceae</taxon>
        <taxon>Puccinia</taxon>
    </lineage>
</organism>
<accession>A0A180G1S3</accession>
<reference evidence="3" key="2">
    <citation type="submission" date="2016-05" db="EMBL/GenBank/DDBJ databases">
        <title>Comparative analysis highlights variable genome content of wheat rusts and divergence of the mating loci.</title>
        <authorList>
            <person name="Cuomo C.A."/>
            <person name="Bakkeren G."/>
            <person name="Szabo L."/>
            <person name="Khalil H."/>
            <person name="Joly D."/>
            <person name="Goldberg J."/>
            <person name="Young S."/>
            <person name="Zeng Q."/>
            <person name="Fellers J."/>
        </authorList>
    </citation>
    <scope>NUCLEOTIDE SEQUENCE [LARGE SCALE GENOMIC DNA]</scope>
    <source>
        <strain evidence="3">1-1 BBBD Race 1</strain>
    </source>
</reference>
<dbReference type="VEuPathDB" id="FungiDB:PTTG_10813"/>
<protein>
    <submittedName>
        <fullName evidence="3 4">Uncharacterized protein</fullName>
    </submittedName>
</protein>
<feature type="signal peptide" evidence="2">
    <location>
        <begin position="1"/>
        <end position="19"/>
    </location>
</feature>
<feature type="region of interest" description="Disordered" evidence="1">
    <location>
        <begin position="86"/>
        <end position="131"/>
    </location>
</feature>
<dbReference type="Proteomes" id="UP000005240">
    <property type="component" value="Unassembled WGS sequence"/>
</dbReference>
<name>A0A180G1S3_PUCT1</name>
<evidence type="ECO:0000256" key="2">
    <source>
        <dbReference type="SAM" id="SignalP"/>
    </source>
</evidence>
<dbReference type="EnsemblFungi" id="PTTG_10813-t43_1">
    <property type="protein sequence ID" value="PTTG_10813-t43_1-p1"/>
    <property type="gene ID" value="PTTG_10813"/>
</dbReference>
<dbReference type="EMBL" id="ADAS02002643">
    <property type="protein sequence ID" value="OAV85793.1"/>
    <property type="molecule type" value="Genomic_DNA"/>
</dbReference>
<evidence type="ECO:0000313" key="3">
    <source>
        <dbReference type="EMBL" id="OAV85793.1"/>
    </source>
</evidence>
<proteinExistence type="predicted"/>
<evidence type="ECO:0000256" key="1">
    <source>
        <dbReference type="SAM" id="MobiDB-lite"/>
    </source>
</evidence>
<keyword evidence="5" id="KW-1185">Reference proteome</keyword>
<feature type="compositionally biased region" description="Basic and acidic residues" evidence="1">
    <location>
        <begin position="100"/>
        <end position="114"/>
    </location>
</feature>
<keyword evidence="2" id="KW-0732">Signal</keyword>
<dbReference type="AlphaFoldDB" id="A0A180G1S3"/>
<reference evidence="3" key="1">
    <citation type="submission" date="2009-11" db="EMBL/GenBank/DDBJ databases">
        <authorList>
            <consortium name="The Broad Institute Genome Sequencing Platform"/>
            <person name="Ward D."/>
            <person name="Feldgarden M."/>
            <person name="Earl A."/>
            <person name="Young S.K."/>
            <person name="Zeng Q."/>
            <person name="Koehrsen M."/>
            <person name="Alvarado L."/>
            <person name="Berlin A."/>
            <person name="Bochicchio J."/>
            <person name="Borenstein D."/>
            <person name="Chapman S.B."/>
            <person name="Chen Z."/>
            <person name="Engels R."/>
            <person name="Freedman E."/>
            <person name="Gellesch M."/>
            <person name="Goldberg J."/>
            <person name="Griggs A."/>
            <person name="Gujja S."/>
            <person name="Heilman E."/>
            <person name="Heiman D."/>
            <person name="Hepburn T."/>
            <person name="Howarth C."/>
            <person name="Jen D."/>
            <person name="Larson L."/>
            <person name="Lewis B."/>
            <person name="Mehta T."/>
            <person name="Park D."/>
            <person name="Pearson M."/>
            <person name="Roberts A."/>
            <person name="Saif S."/>
            <person name="Shea T."/>
            <person name="Shenoy N."/>
            <person name="Sisk P."/>
            <person name="Stolte C."/>
            <person name="Sykes S."/>
            <person name="Thomson T."/>
            <person name="Walk T."/>
            <person name="White J."/>
            <person name="Yandava C."/>
            <person name="Izard J."/>
            <person name="Baranova O.V."/>
            <person name="Blanton J.M."/>
            <person name="Tanner A.C."/>
            <person name="Dewhirst F.E."/>
            <person name="Haas B."/>
            <person name="Nusbaum C."/>
            <person name="Birren B."/>
        </authorList>
    </citation>
    <scope>NUCLEOTIDE SEQUENCE [LARGE SCALE GENOMIC DNA]</scope>
    <source>
        <strain evidence="3">1-1 BBBD Race 1</strain>
    </source>
</reference>
<feature type="chain" id="PRO_5008109482" evidence="2">
    <location>
        <begin position="20"/>
        <end position="131"/>
    </location>
</feature>
<gene>
    <name evidence="3" type="ORF">PTTG_10813</name>
</gene>
<sequence>MKFTISLFVALMMAILVQSNGTTNSSPYTCLADKDKPEASCVRSDKDDQGALTYFVTLATPADSKFSCEKVEVAKKPSTDTACCATGTTPLGGDPNPKGMSEDDYSKKCGKTDPESSAGGGVAGLQSYRKA</sequence>
<reference evidence="4 5" key="3">
    <citation type="journal article" date="2017" name="G3 (Bethesda)">
        <title>Comparative analysis highlights variable genome content of wheat rusts and divergence of the mating loci.</title>
        <authorList>
            <person name="Cuomo C.A."/>
            <person name="Bakkeren G."/>
            <person name="Khalil H.B."/>
            <person name="Panwar V."/>
            <person name="Joly D."/>
            <person name="Linning R."/>
            <person name="Sakthikumar S."/>
            <person name="Song X."/>
            <person name="Adiconis X."/>
            <person name="Fan L."/>
            <person name="Goldberg J.M."/>
            <person name="Levin J.Z."/>
            <person name="Young S."/>
            <person name="Zeng Q."/>
            <person name="Anikster Y."/>
            <person name="Bruce M."/>
            <person name="Wang M."/>
            <person name="Yin C."/>
            <person name="McCallum B."/>
            <person name="Szabo L.J."/>
            <person name="Hulbert S."/>
            <person name="Chen X."/>
            <person name="Fellers J.P."/>
        </authorList>
    </citation>
    <scope>NUCLEOTIDE SEQUENCE</scope>
    <source>
        <strain evidence="4">isolate 1-1 / race 1 (BBBD)</strain>
        <strain evidence="5">Isolate 1-1 / race 1 (BBBD)</strain>
    </source>
</reference>
<evidence type="ECO:0000313" key="5">
    <source>
        <dbReference type="Proteomes" id="UP000005240"/>
    </source>
</evidence>
<reference evidence="4" key="4">
    <citation type="submission" date="2025-05" db="UniProtKB">
        <authorList>
            <consortium name="EnsemblFungi"/>
        </authorList>
    </citation>
    <scope>IDENTIFICATION</scope>
    <source>
        <strain evidence="4">isolate 1-1 / race 1 (BBBD)</strain>
    </source>
</reference>